<sequence>MSNLFLFICAGLVLTRNSLTSSETCTNQCNCKTWFGVNACKFSEHLQKNCKCCPGFYITNEYTCEDVNECLKKPVICQQDCINTIGSYHCSCKKGFYLEKNNHTCKSKTNCQNMYPQCEHYCKDLKTGPVCFCNEGYELSHDEFSCVHKTKCIPHFNFCHHTCVPHHTGYKCKCRKGYKLDPNGYSCTKITRSHRRHHFFRGMHRHVKPTTLQPDHVHHHPYDYHHVENDYYYH</sequence>
<dbReference type="GO" id="GO:0005509">
    <property type="term" value="F:calcium ion binding"/>
    <property type="evidence" value="ECO:0007669"/>
    <property type="project" value="InterPro"/>
</dbReference>
<dbReference type="STRING" id="37653.A0A0L8HML1"/>
<dbReference type="Pfam" id="PF07645">
    <property type="entry name" value="EGF_CA"/>
    <property type="match status" value="1"/>
</dbReference>
<feature type="chain" id="PRO_5013108085" description="EGF-like domain-containing protein" evidence="8">
    <location>
        <begin position="16"/>
        <end position="234"/>
    </location>
</feature>
<evidence type="ECO:0000256" key="8">
    <source>
        <dbReference type="SAM" id="SignalP"/>
    </source>
</evidence>
<dbReference type="InterPro" id="IPR018097">
    <property type="entry name" value="EGF_Ca-bd_CS"/>
</dbReference>
<evidence type="ECO:0000256" key="4">
    <source>
        <dbReference type="ARBA" id="ARBA00022729"/>
    </source>
</evidence>
<feature type="domain" description="EGF-like" evidence="9">
    <location>
        <begin position="90"/>
        <end position="105"/>
    </location>
</feature>
<dbReference type="SMART" id="SM00181">
    <property type="entry name" value="EGF"/>
    <property type="match status" value="3"/>
</dbReference>
<dbReference type="PANTHER" id="PTHR47333">
    <property type="entry name" value="VON WILLEBRAND FACTOR C AND EGF DOMAIN-CONTAINING PROTEIN"/>
    <property type="match status" value="1"/>
</dbReference>
<dbReference type="OMA" id="VIPCRGL"/>
<dbReference type="InterPro" id="IPR000742">
    <property type="entry name" value="EGF"/>
</dbReference>
<gene>
    <name evidence="10" type="ORF">OCBIM_22011220mg</name>
</gene>
<dbReference type="KEGG" id="obi:106869727"/>
<comment type="subcellular location">
    <subcellularLocation>
        <location evidence="1">Secreted</location>
    </subcellularLocation>
</comment>
<dbReference type="PANTHER" id="PTHR47333:SF4">
    <property type="entry name" value="EGF-LIKE DOMAIN-CONTAINING PROTEIN"/>
    <property type="match status" value="1"/>
</dbReference>
<dbReference type="AlphaFoldDB" id="A0A0L8HML1"/>
<evidence type="ECO:0000256" key="6">
    <source>
        <dbReference type="ARBA" id="ARBA00023157"/>
    </source>
</evidence>
<evidence type="ECO:0000259" key="9">
    <source>
        <dbReference type="PROSITE" id="PS01186"/>
    </source>
</evidence>
<reference evidence="10" key="1">
    <citation type="submission" date="2015-07" db="EMBL/GenBank/DDBJ databases">
        <title>MeaNS - Measles Nucleotide Surveillance Program.</title>
        <authorList>
            <person name="Tran T."/>
            <person name="Druce J."/>
        </authorList>
    </citation>
    <scope>NUCLEOTIDE SEQUENCE</scope>
    <source>
        <strain evidence="10">UCB-OBI-ISO-001</strain>
        <tissue evidence="10">Gonad</tissue>
    </source>
</reference>
<dbReference type="InterPro" id="IPR052080">
    <property type="entry name" value="vWF_C/EGF_Fibrillin"/>
</dbReference>
<keyword evidence="2" id="KW-0964">Secreted</keyword>
<feature type="signal peptide" evidence="8">
    <location>
        <begin position="1"/>
        <end position="15"/>
    </location>
</feature>
<evidence type="ECO:0000313" key="10">
    <source>
        <dbReference type="EMBL" id="KOF90452.1"/>
    </source>
</evidence>
<dbReference type="PROSITE" id="PS01187">
    <property type="entry name" value="EGF_CA"/>
    <property type="match status" value="1"/>
</dbReference>
<keyword evidence="5" id="KW-0677">Repeat</keyword>
<evidence type="ECO:0000256" key="3">
    <source>
        <dbReference type="ARBA" id="ARBA00022536"/>
    </source>
</evidence>
<dbReference type="SUPFAM" id="SSF57196">
    <property type="entry name" value="EGF/Laminin"/>
    <property type="match status" value="3"/>
</dbReference>
<keyword evidence="6" id="KW-1015">Disulfide bond</keyword>
<dbReference type="Gene3D" id="2.10.25.10">
    <property type="entry name" value="Laminin"/>
    <property type="match status" value="3"/>
</dbReference>
<evidence type="ECO:0000256" key="2">
    <source>
        <dbReference type="ARBA" id="ARBA00022525"/>
    </source>
</evidence>
<organism evidence="10">
    <name type="scientific">Octopus bimaculoides</name>
    <name type="common">California two-spotted octopus</name>
    <dbReference type="NCBI Taxonomy" id="37653"/>
    <lineage>
        <taxon>Eukaryota</taxon>
        <taxon>Metazoa</taxon>
        <taxon>Spiralia</taxon>
        <taxon>Lophotrochozoa</taxon>
        <taxon>Mollusca</taxon>
        <taxon>Cephalopoda</taxon>
        <taxon>Coleoidea</taxon>
        <taxon>Octopodiformes</taxon>
        <taxon>Octopoda</taxon>
        <taxon>Incirrata</taxon>
        <taxon>Octopodidae</taxon>
        <taxon>Octopus</taxon>
    </lineage>
</organism>
<evidence type="ECO:0000256" key="5">
    <source>
        <dbReference type="ARBA" id="ARBA00022737"/>
    </source>
</evidence>
<protein>
    <recommendedName>
        <fullName evidence="9">EGF-like domain-containing protein</fullName>
    </recommendedName>
</protein>
<keyword evidence="3" id="KW-0245">EGF-like domain</keyword>
<dbReference type="EMBL" id="KQ417763">
    <property type="protein sequence ID" value="KOF90452.1"/>
    <property type="molecule type" value="Genomic_DNA"/>
</dbReference>
<accession>A0A0L8HML1</accession>
<evidence type="ECO:0000256" key="7">
    <source>
        <dbReference type="ARBA" id="ARBA00023180"/>
    </source>
</evidence>
<dbReference type="PROSITE" id="PS01186">
    <property type="entry name" value="EGF_2"/>
    <property type="match status" value="1"/>
</dbReference>
<dbReference type="InterPro" id="IPR049883">
    <property type="entry name" value="NOTCH1_EGF-like"/>
</dbReference>
<keyword evidence="4 8" id="KW-0732">Signal</keyword>
<dbReference type="InterPro" id="IPR001881">
    <property type="entry name" value="EGF-like_Ca-bd_dom"/>
</dbReference>
<evidence type="ECO:0000256" key="1">
    <source>
        <dbReference type="ARBA" id="ARBA00004613"/>
    </source>
</evidence>
<name>A0A0L8HML1_OCTBM</name>
<dbReference type="OrthoDB" id="6229058at2759"/>
<dbReference type="GO" id="GO:0005576">
    <property type="term" value="C:extracellular region"/>
    <property type="evidence" value="ECO:0007669"/>
    <property type="project" value="UniProtKB-SubCell"/>
</dbReference>
<proteinExistence type="predicted"/>
<dbReference type="SMART" id="SM00179">
    <property type="entry name" value="EGF_CA"/>
    <property type="match status" value="3"/>
</dbReference>
<dbReference type="FunFam" id="2.10.25.10:FF:000010">
    <property type="entry name" value="Pro-epidermal growth factor"/>
    <property type="match status" value="1"/>
</dbReference>
<keyword evidence="7" id="KW-0325">Glycoprotein</keyword>